<evidence type="ECO:0000313" key="3">
    <source>
        <dbReference type="Proteomes" id="UP000799291"/>
    </source>
</evidence>
<keyword evidence="3" id="KW-1185">Reference proteome</keyword>
<evidence type="ECO:0000256" key="1">
    <source>
        <dbReference type="SAM" id="MobiDB-lite"/>
    </source>
</evidence>
<sequence>MAPLRELPEHSMPLPGTAIHHSVRMSPDDRVRGHQAAKGAKSKEPTPTAKPTEDPASANPVFNEPNFNTDGASITKEKELPPREDVLSPTQT</sequence>
<protein>
    <submittedName>
        <fullName evidence="2">Uncharacterized protein</fullName>
    </submittedName>
</protein>
<name>A0A6G1J6S9_9PLEO</name>
<dbReference type="EMBL" id="MU005577">
    <property type="protein sequence ID" value="KAF2686108.1"/>
    <property type="molecule type" value="Genomic_DNA"/>
</dbReference>
<proteinExistence type="predicted"/>
<evidence type="ECO:0000313" key="2">
    <source>
        <dbReference type="EMBL" id="KAF2686108.1"/>
    </source>
</evidence>
<accession>A0A6G1J6S9</accession>
<feature type="region of interest" description="Disordered" evidence="1">
    <location>
        <begin position="1"/>
        <end position="92"/>
    </location>
</feature>
<gene>
    <name evidence="2" type="ORF">K458DRAFT_416446</name>
</gene>
<reference evidence="2" key="1">
    <citation type="journal article" date="2020" name="Stud. Mycol.">
        <title>101 Dothideomycetes genomes: a test case for predicting lifestyles and emergence of pathogens.</title>
        <authorList>
            <person name="Haridas S."/>
            <person name="Albert R."/>
            <person name="Binder M."/>
            <person name="Bloem J."/>
            <person name="Labutti K."/>
            <person name="Salamov A."/>
            <person name="Andreopoulos B."/>
            <person name="Baker S."/>
            <person name="Barry K."/>
            <person name="Bills G."/>
            <person name="Bluhm B."/>
            <person name="Cannon C."/>
            <person name="Castanera R."/>
            <person name="Culley D."/>
            <person name="Daum C."/>
            <person name="Ezra D."/>
            <person name="Gonzalez J."/>
            <person name="Henrissat B."/>
            <person name="Kuo A."/>
            <person name="Liang C."/>
            <person name="Lipzen A."/>
            <person name="Lutzoni F."/>
            <person name="Magnuson J."/>
            <person name="Mondo S."/>
            <person name="Nolan M."/>
            <person name="Ohm R."/>
            <person name="Pangilinan J."/>
            <person name="Park H.-J."/>
            <person name="Ramirez L."/>
            <person name="Alfaro M."/>
            <person name="Sun H."/>
            <person name="Tritt A."/>
            <person name="Yoshinaga Y."/>
            <person name="Zwiers L.-H."/>
            <person name="Turgeon B."/>
            <person name="Goodwin S."/>
            <person name="Spatafora J."/>
            <person name="Crous P."/>
            <person name="Grigoriev I."/>
        </authorList>
    </citation>
    <scope>NUCLEOTIDE SEQUENCE</scope>
    <source>
        <strain evidence="2">CBS 122367</strain>
    </source>
</reference>
<dbReference type="AlphaFoldDB" id="A0A6G1J6S9"/>
<dbReference type="Proteomes" id="UP000799291">
    <property type="component" value="Unassembled WGS sequence"/>
</dbReference>
<feature type="compositionally biased region" description="Basic and acidic residues" evidence="1">
    <location>
        <begin position="75"/>
        <end position="86"/>
    </location>
</feature>
<organism evidence="2 3">
    <name type="scientific">Lentithecium fluviatile CBS 122367</name>
    <dbReference type="NCBI Taxonomy" id="1168545"/>
    <lineage>
        <taxon>Eukaryota</taxon>
        <taxon>Fungi</taxon>
        <taxon>Dikarya</taxon>
        <taxon>Ascomycota</taxon>
        <taxon>Pezizomycotina</taxon>
        <taxon>Dothideomycetes</taxon>
        <taxon>Pleosporomycetidae</taxon>
        <taxon>Pleosporales</taxon>
        <taxon>Massarineae</taxon>
        <taxon>Lentitheciaceae</taxon>
        <taxon>Lentithecium</taxon>
    </lineage>
</organism>